<protein>
    <submittedName>
        <fullName evidence="3">Integral membrane protein</fullName>
    </submittedName>
</protein>
<feature type="region of interest" description="Disordered" evidence="1">
    <location>
        <begin position="1"/>
        <end position="107"/>
    </location>
</feature>
<feature type="transmembrane region" description="Helical" evidence="2">
    <location>
        <begin position="299"/>
        <end position="322"/>
    </location>
</feature>
<gene>
    <name evidence="3" type="ORF">C884_01014</name>
</gene>
<keyword evidence="2" id="KW-1133">Transmembrane helix</keyword>
<dbReference type="EMBL" id="ANHZ02000002">
    <property type="protein sequence ID" value="EME37640.1"/>
    <property type="molecule type" value="Genomic_DNA"/>
</dbReference>
<feature type="compositionally biased region" description="Low complexity" evidence="1">
    <location>
        <begin position="27"/>
        <end position="38"/>
    </location>
</feature>
<name>M2YGK4_9MICC</name>
<dbReference type="InterPro" id="IPR010178">
    <property type="entry name" value="Lit"/>
</dbReference>
<dbReference type="AlphaFoldDB" id="M2YGK4"/>
<dbReference type="Pfam" id="PF07314">
    <property type="entry name" value="Lit"/>
    <property type="match status" value="1"/>
</dbReference>
<evidence type="ECO:0000313" key="4">
    <source>
        <dbReference type="Proteomes" id="UP000009877"/>
    </source>
</evidence>
<reference evidence="3 4" key="1">
    <citation type="journal article" date="2014" name="Genome Announc.">
        <title>Draft Genome Sequence of Kocuria palustris PEL.</title>
        <authorList>
            <person name="Sharma G."/>
            <person name="Khatri I."/>
            <person name="Subramanian S."/>
        </authorList>
    </citation>
    <scope>NUCLEOTIDE SEQUENCE [LARGE SCALE GENOMIC DNA]</scope>
    <source>
        <strain evidence="3 4">PEL</strain>
    </source>
</reference>
<accession>M2YGK4</accession>
<feature type="transmembrane region" description="Helical" evidence="2">
    <location>
        <begin position="210"/>
        <end position="232"/>
    </location>
</feature>
<dbReference type="Proteomes" id="UP000009877">
    <property type="component" value="Unassembled WGS sequence"/>
</dbReference>
<feature type="compositionally biased region" description="Basic residues" evidence="1">
    <location>
        <begin position="1"/>
        <end position="11"/>
    </location>
</feature>
<comment type="caution">
    <text evidence="3">The sequence shown here is derived from an EMBL/GenBank/DDBJ whole genome shotgun (WGS) entry which is preliminary data.</text>
</comment>
<keyword evidence="2" id="KW-0812">Transmembrane</keyword>
<keyword evidence="2" id="KW-0472">Membrane</keyword>
<sequence>MSRSRPARPKRPLTSGAQWAHLGPAVSAQSSSEQLASSGRPDASRAADGSTSGPVEPWSDAGRQNVSPHSAEQPRRHDRSEPESPGRGSTAHAPEARSGGSRRAEEQGGRLGALGALTRVLVALAVPLSLLVVSIRLVATPLFLWIEYHRPGFPEDPYGFQAEDRMILGSQGMDYVLNWAPGPFLGEVRTSSGRPWFTPEEVSHMTDVKWVLQIGLWAGVVVVLAALVLGLLRRRDRDGLLTSVAVGGWLTVIASAALAVGAALGWQQFFAGFHSLFFSDGTWTFSNADTLIRLYPTQFWMDAAGTIAVITVCGSVLAAVLAQRARSGRLGRRRD</sequence>
<feature type="transmembrane region" description="Helical" evidence="2">
    <location>
        <begin position="244"/>
        <end position="266"/>
    </location>
</feature>
<evidence type="ECO:0000313" key="3">
    <source>
        <dbReference type="EMBL" id="EME37640.1"/>
    </source>
</evidence>
<organism evidence="3 4">
    <name type="scientific">Kocuria palustris PEL</name>
    <dbReference type="NCBI Taxonomy" id="1236550"/>
    <lineage>
        <taxon>Bacteria</taxon>
        <taxon>Bacillati</taxon>
        <taxon>Actinomycetota</taxon>
        <taxon>Actinomycetes</taxon>
        <taxon>Micrococcales</taxon>
        <taxon>Micrococcaceae</taxon>
        <taxon>Kocuria</taxon>
    </lineage>
</organism>
<feature type="compositionally biased region" description="Basic and acidic residues" evidence="1">
    <location>
        <begin position="72"/>
        <end position="84"/>
    </location>
</feature>
<keyword evidence="4" id="KW-1185">Reference proteome</keyword>
<dbReference type="STRING" id="71999.KPaMU14_09380"/>
<dbReference type="NCBIfam" id="TIGR01906">
    <property type="entry name" value="integ_TIGR01906"/>
    <property type="match status" value="1"/>
</dbReference>
<dbReference type="RefSeq" id="WP_006213393.1">
    <property type="nucleotide sequence ID" value="NZ_ANHZ02000002.1"/>
</dbReference>
<proteinExistence type="predicted"/>
<evidence type="ECO:0000256" key="1">
    <source>
        <dbReference type="SAM" id="MobiDB-lite"/>
    </source>
</evidence>
<evidence type="ECO:0000256" key="2">
    <source>
        <dbReference type="SAM" id="Phobius"/>
    </source>
</evidence>
<feature type="transmembrane region" description="Helical" evidence="2">
    <location>
        <begin position="120"/>
        <end position="146"/>
    </location>
</feature>